<evidence type="ECO:0000259" key="1">
    <source>
        <dbReference type="Pfam" id="PF00934"/>
    </source>
</evidence>
<name>A0ABS6B525_9NOCA</name>
<gene>
    <name evidence="2" type="ORF">KO481_28235</name>
</gene>
<dbReference type="Proteomes" id="UP000733379">
    <property type="component" value="Unassembled WGS sequence"/>
</dbReference>
<evidence type="ECO:0000313" key="2">
    <source>
        <dbReference type="EMBL" id="MBU3065404.1"/>
    </source>
</evidence>
<dbReference type="SUPFAM" id="SSF140453">
    <property type="entry name" value="EsxAB dimer-like"/>
    <property type="match status" value="1"/>
</dbReference>
<dbReference type="RefSeq" id="WP_215921518.1">
    <property type="nucleotide sequence ID" value="NZ_JAHKNI010000010.1"/>
</dbReference>
<comment type="caution">
    <text evidence="2">The sequence shown here is derived from an EMBL/GenBank/DDBJ whole genome shotgun (WGS) entry which is preliminary data.</text>
</comment>
<dbReference type="InterPro" id="IPR036689">
    <property type="entry name" value="ESAT-6-like_sf"/>
</dbReference>
<accession>A0ABS6B525</accession>
<dbReference type="Pfam" id="PF00934">
    <property type="entry name" value="PE"/>
    <property type="match status" value="1"/>
</dbReference>
<sequence>MSKLAFDHELARQAAGRLDTLADRLEGSLRDAQISLRPAAAANDRVSLHTGQTFDQVGDSFQQSYRTGVHELRKIAANLRSHSDSFGDTDDQSVEAFRGLL</sequence>
<dbReference type="EMBL" id="JAHKNI010000010">
    <property type="protein sequence ID" value="MBU3065404.1"/>
    <property type="molecule type" value="Genomic_DNA"/>
</dbReference>
<feature type="domain" description="PE" evidence="1">
    <location>
        <begin position="6"/>
        <end position="92"/>
    </location>
</feature>
<proteinExistence type="predicted"/>
<protein>
    <submittedName>
        <fullName evidence="2">PE family protein</fullName>
    </submittedName>
</protein>
<organism evidence="2 3">
    <name type="scientific">Nocardia albiluteola</name>
    <dbReference type="NCBI Taxonomy" id="2842303"/>
    <lineage>
        <taxon>Bacteria</taxon>
        <taxon>Bacillati</taxon>
        <taxon>Actinomycetota</taxon>
        <taxon>Actinomycetes</taxon>
        <taxon>Mycobacteriales</taxon>
        <taxon>Nocardiaceae</taxon>
        <taxon>Nocardia</taxon>
    </lineage>
</organism>
<dbReference type="InterPro" id="IPR000084">
    <property type="entry name" value="PE-PGRS_N"/>
</dbReference>
<evidence type="ECO:0000313" key="3">
    <source>
        <dbReference type="Proteomes" id="UP000733379"/>
    </source>
</evidence>
<dbReference type="Gene3D" id="1.10.287.850">
    <property type="entry name" value="HP0062-like domain"/>
    <property type="match status" value="1"/>
</dbReference>
<keyword evidence="3" id="KW-1185">Reference proteome</keyword>
<reference evidence="2 3" key="1">
    <citation type="submission" date="2021-06" db="EMBL/GenBank/DDBJ databases">
        <title>Actinomycetes sequencing.</title>
        <authorList>
            <person name="Shan Q."/>
        </authorList>
    </citation>
    <scope>NUCLEOTIDE SEQUENCE [LARGE SCALE GENOMIC DNA]</scope>
    <source>
        <strain evidence="2 3">NEAU-G5</strain>
    </source>
</reference>